<proteinExistence type="predicted"/>
<protein>
    <submittedName>
        <fullName evidence="2">Uncharacterized protein</fullName>
    </submittedName>
</protein>
<sequence length="83" mass="9115">MGLRNEGTSRGRMDAAVESSWMVPIEVWVIITKSGRNPNNEFSVALRNSMAGIGTKLYATGVECNIWQGLQGLEQEKGKMGEK</sequence>
<dbReference type="AlphaFoldDB" id="A0A915PGH2"/>
<name>A0A915PGH2_9BILA</name>
<evidence type="ECO:0000313" key="2">
    <source>
        <dbReference type="WBParaSite" id="sdigi.contig148.g5247.t1"/>
    </source>
</evidence>
<dbReference type="WBParaSite" id="sdigi.contig148.g5247.t1">
    <property type="protein sequence ID" value="sdigi.contig148.g5247.t1"/>
    <property type="gene ID" value="sdigi.contig148.g5247"/>
</dbReference>
<organism evidence="1 2">
    <name type="scientific">Setaria digitata</name>
    <dbReference type="NCBI Taxonomy" id="48799"/>
    <lineage>
        <taxon>Eukaryota</taxon>
        <taxon>Metazoa</taxon>
        <taxon>Ecdysozoa</taxon>
        <taxon>Nematoda</taxon>
        <taxon>Chromadorea</taxon>
        <taxon>Rhabditida</taxon>
        <taxon>Spirurina</taxon>
        <taxon>Spiruromorpha</taxon>
        <taxon>Filarioidea</taxon>
        <taxon>Setariidae</taxon>
        <taxon>Setaria</taxon>
    </lineage>
</organism>
<accession>A0A915PGH2</accession>
<dbReference type="Proteomes" id="UP000887581">
    <property type="component" value="Unplaced"/>
</dbReference>
<evidence type="ECO:0000313" key="1">
    <source>
        <dbReference type="Proteomes" id="UP000887581"/>
    </source>
</evidence>
<reference evidence="2" key="1">
    <citation type="submission" date="2022-11" db="UniProtKB">
        <authorList>
            <consortium name="WormBaseParasite"/>
        </authorList>
    </citation>
    <scope>IDENTIFICATION</scope>
</reference>
<keyword evidence="1" id="KW-1185">Reference proteome</keyword>